<keyword evidence="10 17" id="KW-0521">NADP</keyword>
<dbReference type="NCBIfam" id="TIGR00179">
    <property type="entry name" value="murB"/>
    <property type="match status" value="1"/>
</dbReference>
<proteinExistence type="inferred from homology"/>
<dbReference type="InterPro" id="IPR036318">
    <property type="entry name" value="FAD-bd_PCMH-like_sf"/>
</dbReference>
<dbReference type="Gene3D" id="3.90.78.10">
    <property type="entry name" value="UDP-N-acetylenolpyruvoylglucosamine reductase, C-terminal domain"/>
    <property type="match status" value="1"/>
</dbReference>
<evidence type="ECO:0000313" key="20">
    <source>
        <dbReference type="Proteomes" id="UP001281731"/>
    </source>
</evidence>
<dbReference type="PANTHER" id="PTHR21071">
    <property type="entry name" value="UDP-N-ACETYLENOLPYRUVOYLGLUCOSAMINE REDUCTASE"/>
    <property type="match status" value="1"/>
</dbReference>
<dbReference type="InterPro" id="IPR036635">
    <property type="entry name" value="MurB_C_sf"/>
</dbReference>
<dbReference type="GO" id="GO:0009252">
    <property type="term" value="P:peptidoglycan biosynthetic process"/>
    <property type="evidence" value="ECO:0007669"/>
    <property type="project" value="UniProtKB-UniRule"/>
</dbReference>
<dbReference type="GO" id="GO:0008360">
    <property type="term" value="P:regulation of cell shape"/>
    <property type="evidence" value="ECO:0007669"/>
    <property type="project" value="UniProtKB-KW"/>
</dbReference>
<dbReference type="PROSITE" id="PS51387">
    <property type="entry name" value="FAD_PCMH"/>
    <property type="match status" value="1"/>
</dbReference>
<dbReference type="InterPro" id="IPR011601">
    <property type="entry name" value="MurB_C"/>
</dbReference>
<evidence type="ECO:0000256" key="8">
    <source>
        <dbReference type="ARBA" id="ARBA00022630"/>
    </source>
</evidence>
<evidence type="ECO:0000256" key="12">
    <source>
        <dbReference type="ARBA" id="ARBA00022984"/>
    </source>
</evidence>
<evidence type="ECO:0000256" key="5">
    <source>
        <dbReference type="ARBA" id="ARBA00010485"/>
    </source>
</evidence>
<comment type="similarity">
    <text evidence="5 17">Belongs to the MurB family.</text>
</comment>
<keyword evidence="14 17" id="KW-0131">Cell cycle</keyword>
<comment type="function">
    <text evidence="2 17">Cell wall formation.</text>
</comment>
<dbReference type="EMBL" id="JAWNGC010000003">
    <property type="protein sequence ID" value="MDY5154892.1"/>
    <property type="molecule type" value="Genomic_DNA"/>
</dbReference>
<dbReference type="Pfam" id="PF01565">
    <property type="entry name" value="FAD_binding_4"/>
    <property type="match status" value="1"/>
</dbReference>
<dbReference type="InterPro" id="IPR016169">
    <property type="entry name" value="FAD-bd_PCMH_sub2"/>
</dbReference>
<feature type="active site" description="Proton donor" evidence="17">
    <location>
        <position position="271"/>
    </location>
</feature>
<comment type="cofactor">
    <cofactor evidence="1 17">
        <name>FAD</name>
        <dbReference type="ChEBI" id="CHEBI:57692"/>
    </cofactor>
</comment>
<keyword evidence="12 17" id="KW-0573">Peptidoglycan synthesis</keyword>
<dbReference type="GO" id="GO:0008762">
    <property type="term" value="F:UDP-N-acetylmuramate dehydrogenase activity"/>
    <property type="evidence" value="ECO:0007669"/>
    <property type="project" value="UniProtKB-UniRule"/>
</dbReference>
<keyword evidence="15 17" id="KW-0961">Cell wall biogenesis/degradation</keyword>
<accession>A0AAW9HQD7</accession>
<protein>
    <recommendedName>
        <fullName evidence="17">UDP-N-acetylenolpyruvoylglucosamine reductase</fullName>
        <ecNumber evidence="17">1.3.1.98</ecNumber>
    </recommendedName>
    <alternativeName>
        <fullName evidence="17">UDP-N-acetylmuramate dehydrogenase</fullName>
    </alternativeName>
</protein>
<dbReference type="Gene3D" id="3.30.465.10">
    <property type="match status" value="1"/>
</dbReference>
<dbReference type="NCBIfam" id="NF010478">
    <property type="entry name" value="PRK13903.1"/>
    <property type="match status" value="1"/>
</dbReference>
<evidence type="ECO:0000256" key="7">
    <source>
        <dbReference type="ARBA" id="ARBA00022618"/>
    </source>
</evidence>
<organism evidence="19 20">
    <name type="scientific">Actinotignum urinale</name>
    <dbReference type="NCBI Taxonomy" id="190146"/>
    <lineage>
        <taxon>Bacteria</taxon>
        <taxon>Bacillati</taxon>
        <taxon>Actinomycetota</taxon>
        <taxon>Actinomycetes</taxon>
        <taxon>Actinomycetales</taxon>
        <taxon>Actinomycetaceae</taxon>
        <taxon>Actinotignum</taxon>
    </lineage>
</organism>
<evidence type="ECO:0000256" key="6">
    <source>
        <dbReference type="ARBA" id="ARBA00022490"/>
    </source>
</evidence>
<dbReference type="PANTHER" id="PTHR21071:SF4">
    <property type="entry name" value="UDP-N-ACETYLENOLPYRUVOYLGLUCOSAMINE REDUCTASE"/>
    <property type="match status" value="1"/>
</dbReference>
<evidence type="ECO:0000256" key="2">
    <source>
        <dbReference type="ARBA" id="ARBA00003921"/>
    </source>
</evidence>
<evidence type="ECO:0000256" key="16">
    <source>
        <dbReference type="ARBA" id="ARBA00048914"/>
    </source>
</evidence>
<feature type="domain" description="FAD-binding PCMH-type" evidence="18">
    <location>
        <begin position="38"/>
        <end position="216"/>
    </location>
</feature>
<gene>
    <name evidence="17" type="primary">murB</name>
    <name evidence="19" type="ORF">R6G80_04015</name>
</gene>
<dbReference type="Gene3D" id="3.30.43.10">
    <property type="entry name" value="Uridine Diphospho-n-acetylenolpyruvylglucosamine Reductase, domain 2"/>
    <property type="match status" value="1"/>
</dbReference>
<evidence type="ECO:0000256" key="9">
    <source>
        <dbReference type="ARBA" id="ARBA00022827"/>
    </source>
</evidence>
<evidence type="ECO:0000256" key="14">
    <source>
        <dbReference type="ARBA" id="ARBA00023306"/>
    </source>
</evidence>
<dbReference type="SUPFAM" id="SSF56194">
    <property type="entry name" value="Uridine diphospho-N-Acetylenolpyruvylglucosamine reductase, MurB, C-terminal domain"/>
    <property type="match status" value="1"/>
</dbReference>
<dbReference type="SUPFAM" id="SSF56176">
    <property type="entry name" value="FAD-binding/transporter-associated domain-like"/>
    <property type="match status" value="1"/>
</dbReference>
<dbReference type="GO" id="GO:0051301">
    <property type="term" value="P:cell division"/>
    <property type="evidence" value="ECO:0007669"/>
    <property type="project" value="UniProtKB-KW"/>
</dbReference>
<keyword evidence="8 17" id="KW-0285">Flavoprotein</keyword>
<evidence type="ECO:0000256" key="3">
    <source>
        <dbReference type="ARBA" id="ARBA00004496"/>
    </source>
</evidence>
<reference evidence="19" key="1">
    <citation type="submission" date="2023-10" db="EMBL/GenBank/DDBJ databases">
        <title>Whole Genome based description of the genera Actinobaculum and Actinotignum reveals a complex phylogenetic relationship within the species included in the genus Actinotignum.</title>
        <authorList>
            <person name="Jensen C.S."/>
            <person name="Dargis R."/>
            <person name="Kemp M."/>
            <person name="Christensen J.J."/>
        </authorList>
    </citation>
    <scope>NUCLEOTIDE SEQUENCE</scope>
    <source>
        <strain evidence="19">SLA_B511</strain>
    </source>
</reference>
<dbReference type="HAMAP" id="MF_00037">
    <property type="entry name" value="MurB"/>
    <property type="match status" value="1"/>
</dbReference>
<evidence type="ECO:0000256" key="10">
    <source>
        <dbReference type="ARBA" id="ARBA00022857"/>
    </source>
</evidence>
<dbReference type="InterPro" id="IPR016167">
    <property type="entry name" value="FAD-bd_PCMH_sub1"/>
</dbReference>
<keyword evidence="9 17" id="KW-0274">FAD</keyword>
<evidence type="ECO:0000313" key="19">
    <source>
        <dbReference type="EMBL" id="MDY5154892.1"/>
    </source>
</evidence>
<evidence type="ECO:0000256" key="13">
    <source>
        <dbReference type="ARBA" id="ARBA00023002"/>
    </source>
</evidence>
<dbReference type="Pfam" id="PF02873">
    <property type="entry name" value="MurB_C"/>
    <property type="match status" value="1"/>
</dbReference>
<dbReference type="RefSeq" id="WP_320756461.1">
    <property type="nucleotide sequence ID" value="NZ_JAWNGC010000003.1"/>
</dbReference>
<dbReference type="GO" id="GO:0005829">
    <property type="term" value="C:cytosol"/>
    <property type="evidence" value="ECO:0007669"/>
    <property type="project" value="TreeGrafter"/>
</dbReference>
<evidence type="ECO:0000256" key="15">
    <source>
        <dbReference type="ARBA" id="ARBA00023316"/>
    </source>
</evidence>
<dbReference type="InterPro" id="IPR016166">
    <property type="entry name" value="FAD-bd_PCMH"/>
</dbReference>
<evidence type="ECO:0000259" key="18">
    <source>
        <dbReference type="PROSITE" id="PS51387"/>
    </source>
</evidence>
<feature type="active site" evidence="17">
    <location>
        <position position="379"/>
    </location>
</feature>
<dbReference type="GO" id="GO:0071949">
    <property type="term" value="F:FAD binding"/>
    <property type="evidence" value="ECO:0007669"/>
    <property type="project" value="InterPro"/>
</dbReference>
<evidence type="ECO:0000256" key="11">
    <source>
        <dbReference type="ARBA" id="ARBA00022960"/>
    </source>
</evidence>
<dbReference type="Proteomes" id="UP001281731">
    <property type="component" value="Unassembled WGS sequence"/>
</dbReference>
<evidence type="ECO:0000256" key="1">
    <source>
        <dbReference type="ARBA" id="ARBA00001974"/>
    </source>
</evidence>
<dbReference type="InterPro" id="IPR003170">
    <property type="entry name" value="MurB"/>
</dbReference>
<comment type="caution">
    <text evidence="19">The sequence shown here is derived from an EMBL/GenBank/DDBJ whole genome shotgun (WGS) entry which is preliminary data.</text>
</comment>
<keyword evidence="6 17" id="KW-0963">Cytoplasm</keyword>
<name>A0AAW9HQD7_9ACTO</name>
<dbReference type="InterPro" id="IPR006094">
    <property type="entry name" value="Oxid_FAD_bind_N"/>
</dbReference>
<feature type="active site" evidence="17">
    <location>
        <position position="187"/>
    </location>
</feature>
<sequence length="386" mass="41572">MSCDIYFPTQSENPCEPVLSHRQKTNPSTLADLTTIGVGGKMGNYIQAESEEEIISHIRQADDAHIPFLMIGGGSNILPQDADFPGIVVRDTREDINVIEVSGCGGATFTATAGTSWDTLVARAVTEDWAGLEALSGIPGTVGAAPVQNIGAYGQEVASSIASVRVYDRAEKKTRSLSLSALKLGYRTSIIKDSIASFGPSPRYIVLSVEFQTFLSNRSNPIAYGQLADTLGVNIGDRIDNRRVREAVLELRTSKGMVINDDDRDSFSCGSFFTNPIISVEQAKTLPEKAPRYAVHDTTKYTLNRGAPTIEGIVKTSAAWLIQNAGFERGYGHGEARLSSKHTLSIMNRGHATGADIRALAREIQEGVRTVYGIDLHSEPVIIGGL</sequence>
<comment type="pathway">
    <text evidence="4 17">Cell wall biogenesis; peptidoglycan biosynthesis.</text>
</comment>
<dbReference type="AlphaFoldDB" id="A0AAW9HQD7"/>
<comment type="catalytic activity">
    <reaction evidence="16 17">
        <text>UDP-N-acetyl-alpha-D-muramate + NADP(+) = UDP-N-acetyl-3-O-(1-carboxyvinyl)-alpha-D-glucosamine + NADPH + H(+)</text>
        <dbReference type="Rhea" id="RHEA:12248"/>
        <dbReference type="ChEBI" id="CHEBI:15378"/>
        <dbReference type="ChEBI" id="CHEBI:57783"/>
        <dbReference type="ChEBI" id="CHEBI:58349"/>
        <dbReference type="ChEBI" id="CHEBI:68483"/>
        <dbReference type="ChEBI" id="CHEBI:70757"/>
        <dbReference type="EC" id="1.3.1.98"/>
    </reaction>
</comment>
<comment type="subcellular location">
    <subcellularLocation>
        <location evidence="3 17">Cytoplasm</location>
    </subcellularLocation>
</comment>
<keyword evidence="7 17" id="KW-0132">Cell division</keyword>
<keyword evidence="11 17" id="KW-0133">Cell shape</keyword>
<keyword evidence="13 17" id="KW-0560">Oxidoreductase</keyword>
<evidence type="ECO:0000256" key="17">
    <source>
        <dbReference type="HAMAP-Rule" id="MF_00037"/>
    </source>
</evidence>
<evidence type="ECO:0000256" key="4">
    <source>
        <dbReference type="ARBA" id="ARBA00004752"/>
    </source>
</evidence>
<dbReference type="EC" id="1.3.1.98" evidence="17"/>
<dbReference type="GO" id="GO:0071555">
    <property type="term" value="P:cell wall organization"/>
    <property type="evidence" value="ECO:0007669"/>
    <property type="project" value="UniProtKB-KW"/>
</dbReference>